<name>A0A1H8H6F7_9RHOB</name>
<comment type="function">
    <text evidence="9">Catalyzes the formation of acetyl phosphate from acetate and ATP. Can also catalyze the reverse reaction.</text>
</comment>
<feature type="binding site" evidence="9">
    <location>
        <position position="13"/>
    </location>
    <ligand>
        <name>ATP</name>
        <dbReference type="ChEBI" id="CHEBI:30616"/>
    </ligand>
</feature>
<dbReference type="InterPro" id="IPR043129">
    <property type="entry name" value="ATPase_NBD"/>
</dbReference>
<dbReference type="GO" id="GO:0008776">
    <property type="term" value="F:acetate kinase activity"/>
    <property type="evidence" value="ECO:0007669"/>
    <property type="project" value="UniProtKB-UniRule"/>
</dbReference>
<comment type="pathway">
    <text evidence="9">Metabolic intermediate biosynthesis; acetyl-CoA biosynthesis; acetyl-CoA from acetate: step 1/2.</text>
</comment>
<dbReference type="AlphaFoldDB" id="A0A1H8H6F7"/>
<feature type="active site" description="Proton donor/acceptor" evidence="9">
    <location>
        <position position="133"/>
    </location>
</feature>
<feature type="binding site" evidence="9">
    <location>
        <begin position="258"/>
        <end position="260"/>
    </location>
    <ligand>
        <name>ATP</name>
        <dbReference type="ChEBI" id="CHEBI:30616"/>
    </ligand>
</feature>
<organism evidence="11 12">
    <name type="scientific">Palleronia pelagia</name>
    <dbReference type="NCBI Taxonomy" id="387096"/>
    <lineage>
        <taxon>Bacteria</taxon>
        <taxon>Pseudomonadati</taxon>
        <taxon>Pseudomonadota</taxon>
        <taxon>Alphaproteobacteria</taxon>
        <taxon>Rhodobacterales</taxon>
        <taxon>Roseobacteraceae</taxon>
        <taxon>Palleronia</taxon>
    </lineage>
</organism>
<dbReference type="Pfam" id="PF00871">
    <property type="entry name" value="Acetate_kinase"/>
    <property type="match status" value="1"/>
</dbReference>
<evidence type="ECO:0000313" key="12">
    <source>
        <dbReference type="Proteomes" id="UP000199372"/>
    </source>
</evidence>
<dbReference type="InterPro" id="IPR023865">
    <property type="entry name" value="Aliphatic_acid_kinase_CS"/>
</dbReference>
<accession>A0A1H8H6F7</accession>
<comment type="catalytic activity">
    <reaction evidence="9">
        <text>acetate + ATP = acetyl phosphate + ADP</text>
        <dbReference type="Rhea" id="RHEA:11352"/>
        <dbReference type="ChEBI" id="CHEBI:22191"/>
        <dbReference type="ChEBI" id="CHEBI:30089"/>
        <dbReference type="ChEBI" id="CHEBI:30616"/>
        <dbReference type="ChEBI" id="CHEBI:456216"/>
        <dbReference type="EC" id="2.7.2.1"/>
    </reaction>
</comment>
<dbReference type="PROSITE" id="PS01076">
    <property type="entry name" value="ACETATE_KINASE_2"/>
    <property type="match status" value="1"/>
</dbReference>
<feature type="binding site" evidence="9">
    <location>
        <position position="76"/>
    </location>
    <ligand>
        <name>substrate</name>
    </ligand>
</feature>
<dbReference type="EMBL" id="FOCM01000004">
    <property type="protein sequence ID" value="SEN51833.1"/>
    <property type="molecule type" value="Genomic_DNA"/>
</dbReference>
<keyword evidence="8 9" id="KW-0460">Magnesium</keyword>
<dbReference type="PRINTS" id="PR00471">
    <property type="entry name" value="ACETATEKNASE"/>
</dbReference>
<dbReference type="Proteomes" id="UP000199372">
    <property type="component" value="Unassembled WGS sequence"/>
</dbReference>
<reference evidence="12" key="1">
    <citation type="submission" date="2016-10" db="EMBL/GenBank/DDBJ databases">
        <authorList>
            <person name="Varghese N."/>
            <person name="Submissions S."/>
        </authorList>
    </citation>
    <scope>NUCLEOTIDE SEQUENCE [LARGE SCALE GENOMIC DNA]</scope>
    <source>
        <strain evidence="12">DSM 26893</strain>
    </source>
</reference>
<dbReference type="GO" id="GO:0006085">
    <property type="term" value="P:acetyl-CoA biosynthetic process"/>
    <property type="evidence" value="ECO:0007669"/>
    <property type="project" value="UniProtKB-UniRule"/>
</dbReference>
<comment type="subcellular location">
    <subcellularLocation>
        <location evidence="9">Cytoplasm</location>
    </subcellularLocation>
</comment>
<evidence type="ECO:0000256" key="5">
    <source>
        <dbReference type="ARBA" id="ARBA00022741"/>
    </source>
</evidence>
<keyword evidence="12" id="KW-1185">Reference proteome</keyword>
<comment type="similarity">
    <text evidence="1 9 10">Belongs to the acetokinase family.</text>
</comment>
<evidence type="ECO:0000256" key="4">
    <source>
        <dbReference type="ARBA" id="ARBA00022723"/>
    </source>
</evidence>
<dbReference type="SUPFAM" id="SSF53067">
    <property type="entry name" value="Actin-like ATPase domain"/>
    <property type="match status" value="2"/>
</dbReference>
<dbReference type="PANTHER" id="PTHR21060:SF21">
    <property type="entry name" value="ACETATE KINASE"/>
    <property type="match status" value="1"/>
</dbReference>
<evidence type="ECO:0000256" key="2">
    <source>
        <dbReference type="ARBA" id="ARBA00022490"/>
    </source>
</evidence>
<dbReference type="Gene3D" id="3.30.420.40">
    <property type="match status" value="2"/>
</dbReference>
<gene>
    <name evidence="9" type="primary">ackA</name>
    <name evidence="11" type="ORF">SAMN04488011_104333</name>
</gene>
<feature type="binding site" evidence="9">
    <location>
        <position position="6"/>
    </location>
    <ligand>
        <name>Mg(2+)</name>
        <dbReference type="ChEBI" id="CHEBI:18420"/>
    </ligand>
</feature>
<evidence type="ECO:0000256" key="7">
    <source>
        <dbReference type="ARBA" id="ARBA00022840"/>
    </source>
</evidence>
<evidence type="ECO:0000256" key="9">
    <source>
        <dbReference type="HAMAP-Rule" id="MF_00020"/>
    </source>
</evidence>
<evidence type="ECO:0000256" key="10">
    <source>
        <dbReference type="RuleBase" id="RU003835"/>
    </source>
</evidence>
<keyword evidence="6 9" id="KW-0418">Kinase</keyword>
<dbReference type="PANTHER" id="PTHR21060">
    <property type="entry name" value="ACETATE KINASE"/>
    <property type="match status" value="1"/>
</dbReference>
<evidence type="ECO:0000256" key="3">
    <source>
        <dbReference type="ARBA" id="ARBA00022679"/>
    </source>
</evidence>
<feature type="binding site" evidence="9">
    <location>
        <position position="329"/>
    </location>
    <ligand>
        <name>Mg(2+)</name>
        <dbReference type="ChEBI" id="CHEBI:18420"/>
    </ligand>
</feature>
<evidence type="ECO:0000256" key="8">
    <source>
        <dbReference type="ARBA" id="ARBA00022842"/>
    </source>
</evidence>
<feature type="site" description="Transition state stabilizer" evidence="9">
    <location>
        <position position="219"/>
    </location>
</feature>
<dbReference type="PROSITE" id="PS01075">
    <property type="entry name" value="ACETATE_KINASE_1"/>
    <property type="match status" value="1"/>
</dbReference>
<keyword evidence="2 9" id="KW-0963">Cytoplasm</keyword>
<feature type="binding site" evidence="9">
    <location>
        <begin position="298"/>
        <end position="302"/>
    </location>
    <ligand>
        <name>ATP</name>
        <dbReference type="ChEBI" id="CHEBI:30616"/>
    </ligand>
</feature>
<dbReference type="EC" id="2.7.2.1" evidence="9"/>
<dbReference type="RefSeq" id="WP_091845539.1">
    <property type="nucleotide sequence ID" value="NZ_FOCM01000004.1"/>
</dbReference>
<keyword evidence="7 9" id="KW-0067">ATP-binding</keyword>
<dbReference type="InterPro" id="IPR004372">
    <property type="entry name" value="Ac/propionate_kinase"/>
</dbReference>
<dbReference type="UniPathway" id="UPA00340">
    <property type="reaction ID" value="UER00458"/>
</dbReference>
<dbReference type="HAMAP" id="MF_00020">
    <property type="entry name" value="Acetate_kinase"/>
    <property type="match status" value="1"/>
</dbReference>
<dbReference type="GO" id="GO:0000287">
    <property type="term" value="F:magnesium ion binding"/>
    <property type="evidence" value="ECO:0007669"/>
    <property type="project" value="UniProtKB-UniRule"/>
</dbReference>
<keyword evidence="5 9" id="KW-0547">Nucleotide-binding</keyword>
<sequence length="350" mass="35598">MILVVNAGSSSLKCAVFARDLARVADAQVVEIGGASAVIVNGTRRAAALADHGTALVAVLEALDLAPDTLAGIAHRVVHGGAEMDGPRRIDATVRARIDALGALAPLHNPVALACIDALAEMAPGVPQVASFDTAFHAGQEDVALRYALPDRWHAAGVRRYGFHGLSYAGLVSALDPLPRRLLACHLGNGASICAIRDGRSVATSMGYSPVSGLTMGSRVGEIDANAVLRIAGEIGLDAARRLLNNDSGLRALGGTSDMRSLPAGGLARRHFVHWAVRQAGGLVATMGGIDAIAFTGGIGENDAAIREGIVAGLAFAGDVPVHVVPADEEGTIAREAAGILGMTPGGAAH</sequence>
<feature type="site" description="Transition state stabilizer" evidence="9">
    <location>
        <position position="164"/>
    </location>
</feature>
<evidence type="ECO:0000256" key="6">
    <source>
        <dbReference type="ARBA" id="ARBA00022777"/>
    </source>
</evidence>
<keyword evidence="3 9" id="KW-0808">Transferase</keyword>
<keyword evidence="4 9" id="KW-0479">Metal-binding</keyword>
<feature type="binding site" evidence="9">
    <location>
        <begin position="186"/>
        <end position="190"/>
    </location>
    <ligand>
        <name>ATP</name>
        <dbReference type="ChEBI" id="CHEBI:30616"/>
    </ligand>
</feature>
<proteinExistence type="inferred from homology"/>
<comment type="subunit">
    <text evidence="9">Homodimer.</text>
</comment>
<evidence type="ECO:0000313" key="11">
    <source>
        <dbReference type="EMBL" id="SEN51833.1"/>
    </source>
</evidence>
<comment type="cofactor">
    <cofactor evidence="9">
        <name>Mg(2+)</name>
        <dbReference type="ChEBI" id="CHEBI:18420"/>
    </cofactor>
    <cofactor evidence="9">
        <name>Mn(2+)</name>
        <dbReference type="ChEBI" id="CHEBI:29035"/>
    </cofactor>
    <text evidence="9">Mg(2+). Can also accept Mn(2+).</text>
</comment>
<dbReference type="GO" id="GO:0005524">
    <property type="term" value="F:ATP binding"/>
    <property type="evidence" value="ECO:0007669"/>
    <property type="project" value="UniProtKB-KW"/>
</dbReference>
<dbReference type="GO" id="GO:0005829">
    <property type="term" value="C:cytosol"/>
    <property type="evidence" value="ECO:0007669"/>
    <property type="project" value="TreeGrafter"/>
</dbReference>
<evidence type="ECO:0000256" key="1">
    <source>
        <dbReference type="ARBA" id="ARBA00008748"/>
    </source>
</evidence>
<dbReference type="InterPro" id="IPR000890">
    <property type="entry name" value="Aliphatic_acid_kin_short-chain"/>
</dbReference>
<dbReference type="GO" id="GO:0006083">
    <property type="term" value="P:acetate metabolic process"/>
    <property type="evidence" value="ECO:0007669"/>
    <property type="project" value="TreeGrafter"/>
</dbReference>
<dbReference type="OrthoDB" id="9802453at2"/>
<protein>
    <recommendedName>
        <fullName evidence="9">Acetate kinase</fullName>
        <ecNumber evidence="9">2.7.2.1</ecNumber>
    </recommendedName>
    <alternativeName>
        <fullName evidence="9">Acetokinase</fullName>
    </alternativeName>
</protein>